<gene>
    <name evidence="2" type="ORF">ARMSODRAFT_1022775</name>
</gene>
<accession>A0A2H3B1P6</accession>
<dbReference type="EMBL" id="KZ293449">
    <property type="protein sequence ID" value="PBK64785.1"/>
    <property type="molecule type" value="Genomic_DNA"/>
</dbReference>
<name>A0A2H3B1P6_9AGAR</name>
<reference evidence="3" key="1">
    <citation type="journal article" date="2017" name="Nat. Ecol. Evol.">
        <title>Genome expansion and lineage-specific genetic innovations in the forest pathogenic fungi Armillaria.</title>
        <authorList>
            <person name="Sipos G."/>
            <person name="Prasanna A.N."/>
            <person name="Walter M.C."/>
            <person name="O'Connor E."/>
            <person name="Balint B."/>
            <person name="Krizsan K."/>
            <person name="Kiss B."/>
            <person name="Hess J."/>
            <person name="Varga T."/>
            <person name="Slot J."/>
            <person name="Riley R."/>
            <person name="Boka B."/>
            <person name="Rigling D."/>
            <person name="Barry K."/>
            <person name="Lee J."/>
            <person name="Mihaltcheva S."/>
            <person name="LaButti K."/>
            <person name="Lipzen A."/>
            <person name="Waldron R."/>
            <person name="Moloney N.M."/>
            <person name="Sperisen C."/>
            <person name="Kredics L."/>
            <person name="Vagvoelgyi C."/>
            <person name="Patrignani A."/>
            <person name="Fitzpatrick D."/>
            <person name="Nagy I."/>
            <person name="Doyle S."/>
            <person name="Anderson J.B."/>
            <person name="Grigoriev I.V."/>
            <person name="Gueldener U."/>
            <person name="Muensterkoetter M."/>
            <person name="Nagy L.G."/>
        </authorList>
    </citation>
    <scope>NUCLEOTIDE SEQUENCE [LARGE SCALE GENOMIC DNA]</scope>
    <source>
        <strain evidence="3">28-4</strain>
    </source>
</reference>
<evidence type="ECO:0000313" key="2">
    <source>
        <dbReference type="EMBL" id="PBK64785.1"/>
    </source>
</evidence>
<sequence>MSRPIYQTMWNSNFSNTNSSYPSILFIMTSSSHSHKKSSQSQAETSKPNKSKAASNKCKHQDDNGDDATADDAKMRQKWSAAVYDHFLPEPSVSWNSRSQRWQQVFTCKHNTNTKVHCAFHDNSTANLICHDHACVTDDDDDEPKLIQGNLNAFVQGSTYTARCLHARHHIPHAFVKWEEYHAILCMFNKDIKIFSADTLSCDIKDVYSLIKTWVAKLLQGI</sequence>
<dbReference type="AlphaFoldDB" id="A0A2H3B1P6"/>
<dbReference type="Proteomes" id="UP000218334">
    <property type="component" value="Unassembled WGS sequence"/>
</dbReference>
<feature type="region of interest" description="Disordered" evidence="1">
    <location>
        <begin position="32"/>
        <end position="73"/>
    </location>
</feature>
<organism evidence="2 3">
    <name type="scientific">Armillaria solidipes</name>
    <dbReference type="NCBI Taxonomy" id="1076256"/>
    <lineage>
        <taxon>Eukaryota</taxon>
        <taxon>Fungi</taxon>
        <taxon>Dikarya</taxon>
        <taxon>Basidiomycota</taxon>
        <taxon>Agaricomycotina</taxon>
        <taxon>Agaricomycetes</taxon>
        <taxon>Agaricomycetidae</taxon>
        <taxon>Agaricales</taxon>
        <taxon>Marasmiineae</taxon>
        <taxon>Physalacriaceae</taxon>
        <taxon>Armillaria</taxon>
    </lineage>
</organism>
<evidence type="ECO:0000256" key="1">
    <source>
        <dbReference type="SAM" id="MobiDB-lite"/>
    </source>
</evidence>
<proteinExistence type="predicted"/>
<feature type="compositionally biased region" description="Low complexity" evidence="1">
    <location>
        <begin position="39"/>
        <end position="56"/>
    </location>
</feature>
<protein>
    <submittedName>
        <fullName evidence="2">Uncharacterized protein</fullName>
    </submittedName>
</protein>
<keyword evidence="3" id="KW-1185">Reference proteome</keyword>
<evidence type="ECO:0000313" key="3">
    <source>
        <dbReference type="Proteomes" id="UP000218334"/>
    </source>
</evidence>